<dbReference type="RefSeq" id="WP_260995157.1">
    <property type="nucleotide sequence ID" value="NZ_JAODWD010000005.1"/>
</dbReference>
<dbReference type="SUPFAM" id="SSF52402">
    <property type="entry name" value="Adenine nucleotide alpha hydrolases-like"/>
    <property type="match status" value="1"/>
</dbReference>
<organism evidence="3 4">
    <name type="scientific">Mycobacterium deserti</name>
    <dbReference type="NCBI Taxonomy" id="2978347"/>
    <lineage>
        <taxon>Bacteria</taxon>
        <taxon>Bacillati</taxon>
        <taxon>Actinomycetota</taxon>
        <taxon>Actinomycetes</taxon>
        <taxon>Mycobacteriales</taxon>
        <taxon>Mycobacteriaceae</taxon>
        <taxon>Mycobacterium</taxon>
    </lineage>
</organism>
<dbReference type="InterPro" id="IPR006015">
    <property type="entry name" value="Universal_stress_UspA"/>
</dbReference>
<dbReference type="PANTHER" id="PTHR46268">
    <property type="entry name" value="STRESS RESPONSE PROTEIN NHAX"/>
    <property type="match status" value="1"/>
</dbReference>
<protein>
    <submittedName>
        <fullName evidence="3">Universal stress protein</fullName>
    </submittedName>
</protein>
<accession>A0ABT2MFR8</accession>
<proteinExistence type="inferred from homology"/>
<name>A0ABT2MFR8_9MYCO</name>
<dbReference type="Pfam" id="PF00582">
    <property type="entry name" value="Usp"/>
    <property type="match status" value="1"/>
</dbReference>
<sequence>MSDYNVVVVGTDGSESSFRAVDQAAAIAAKANAKLIVATAYLPKVELRSGEPDQVNDENYRTQGNAPVYGMLREASDRARAAGVTDVEERAIEGAPVDALVALVDEVNADLLVVGNVGLDSIAGRLVGSVPRAVRRRAKTEVLVAETKD</sequence>
<dbReference type="EMBL" id="JAODWD010000005">
    <property type="protein sequence ID" value="MCT7661112.1"/>
    <property type="molecule type" value="Genomic_DNA"/>
</dbReference>
<dbReference type="CDD" id="cd00293">
    <property type="entry name" value="USP-like"/>
    <property type="match status" value="1"/>
</dbReference>
<comment type="caution">
    <text evidence="3">The sequence shown here is derived from an EMBL/GenBank/DDBJ whole genome shotgun (WGS) entry which is preliminary data.</text>
</comment>
<dbReference type="InterPro" id="IPR006016">
    <property type="entry name" value="UspA"/>
</dbReference>
<dbReference type="Proteomes" id="UP001206639">
    <property type="component" value="Unassembled WGS sequence"/>
</dbReference>
<evidence type="ECO:0000313" key="3">
    <source>
        <dbReference type="EMBL" id="MCT7661112.1"/>
    </source>
</evidence>
<keyword evidence="4" id="KW-1185">Reference proteome</keyword>
<gene>
    <name evidence="3" type="ORF">N4S67_22155</name>
</gene>
<dbReference type="PRINTS" id="PR01438">
    <property type="entry name" value="UNVRSLSTRESS"/>
</dbReference>
<feature type="domain" description="UspA" evidence="2">
    <location>
        <begin position="4"/>
        <end position="144"/>
    </location>
</feature>
<evidence type="ECO:0000256" key="1">
    <source>
        <dbReference type="ARBA" id="ARBA00008791"/>
    </source>
</evidence>
<dbReference type="InterPro" id="IPR014729">
    <property type="entry name" value="Rossmann-like_a/b/a_fold"/>
</dbReference>
<evidence type="ECO:0000259" key="2">
    <source>
        <dbReference type="Pfam" id="PF00582"/>
    </source>
</evidence>
<reference evidence="4" key="1">
    <citation type="submission" date="2023-07" db="EMBL/GenBank/DDBJ databases">
        <authorList>
            <person name="Deng Y."/>
            <person name="Zhang Y.-Q."/>
        </authorList>
    </citation>
    <scope>NUCLEOTIDE SEQUENCE [LARGE SCALE GENOMIC DNA]</scope>
    <source>
        <strain evidence="4">CPCC 205710</strain>
    </source>
</reference>
<evidence type="ECO:0000313" key="4">
    <source>
        <dbReference type="Proteomes" id="UP001206639"/>
    </source>
</evidence>
<dbReference type="PANTHER" id="PTHR46268:SF6">
    <property type="entry name" value="UNIVERSAL STRESS PROTEIN UP12"/>
    <property type="match status" value="1"/>
</dbReference>
<comment type="similarity">
    <text evidence="1">Belongs to the universal stress protein A family.</text>
</comment>
<dbReference type="Gene3D" id="3.40.50.620">
    <property type="entry name" value="HUPs"/>
    <property type="match status" value="1"/>
</dbReference>